<sequence length="138" mass="16067">MQRGERERRKHLSHCQMTFPLPHEYLQDLLQFFHSSLPLDADSTPPQQHFDLQAGMPRTRLRLGDDTFKLVRELHTPSPPPRYAECFNYRDVFSSLQKWKCPWGGAESGKEEWGKKPLWICSPNLGGKKKDPSVYTAK</sequence>
<dbReference type="AlphaFoldDB" id="A0A9D3XA62"/>
<dbReference type="EMBL" id="JAHDVG010000476">
    <property type="protein sequence ID" value="KAH1175811.1"/>
    <property type="molecule type" value="Genomic_DNA"/>
</dbReference>
<name>A0A9D3XA62_9SAUR</name>
<dbReference type="Proteomes" id="UP000827986">
    <property type="component" value="Unassembled WGS sequence"/>
</dbReference>
<evidence type="ECO:0000313" key="2">
    <source>
        <dbReference type="Proteomes" id="UP000827986"/>
    </source>
</evidence>
<keyword evidence="2" id="KW-1185">Reference proteome</keyword>
<reference evidence="1" key="1">
    <citation type="submission" date="2021-09" db="EMBL/GenBank/DDBJ databases">
        <title>The genome of Mauremys mutica provides insights into the evolution of semi-aquatic lifestyle.</title>
        <authorList>
            <person name="Gong S."/>
            <person name="Gao Y."/>
        </authorList>
    </citation>
    <scope>NUCLEOTIDE SEQUENCE</scope>
    <source>
        <strain evidence="1">MM-2020</strain>
        <tissue evidence="1">Muscle</tissue>
    </source>
</reference>
<protein>
    <submittedName>
        <fullName evidence="1">Uncharacterized protein</fullName>
    </submittedName>
</protein>
<proteinExistence type="predicted"/>
<organism evidence="1 2">
    <name type="scientific">Mauremys mutica</name>
    <name type="common">yellowpond turtle</name>
    <dbReference type="NCBI Taxonomy" id="74926"/>
    <lineage>
        <taxon>Eukaryota</taxon>
        <taxon>Metazoa</taxon>
        <taxon>Chordata</taxon>
        <taxon>Craniata</taxon>
        <taxon>Vertebrata</taxon>
        <taxon>Euteleostomi</taxon>
        <taxon>Archelosauria</taxon>
        <taxon>Testudinata</taxon>
        <taxon>Testudines</taxon>
        <taxon>Cryptodira</taxon>
        <taxon>Durocryptodira</taxon>
        <taxon>Testudinoidea</taxon>
        <taxon>Geoemydidae</taxon>
        <taxon>Geoemydinae</taxon>
        <taxon>Mauremys</taxon>
    </lineage>
</organism>
<comment type="caution">
    <text evidence="1">The sequence shown here is derived from an EMBL/GenBank/DDBJ whole genome shotgun (WGS) entry which is preliminary data.</text>
</comment>
<accession>A0A9D3XA62</accession>
<evidence type="ECO:0000313" key="1">
    <source>
        <dbReference type="EMBL" id="KAH1175811.1"/>
    </source>
</evidence>
<gene>
    <name evidence="1" type="ORF">KIL84_022336</name>
</gene>